<accession>A0A7J6DY28</accession>
<dbReference type="InterPro" id="IPR032697">
    <property type="entry name" value="SQ_cyclase_N"/>
</dbReference>
<evidence type="ECO:0000313" key="5">
    <source>
        <dbReference type="EMBL" id="KAF4351032.1"/>
    </source>
</evidence>
<dbReference type="Gene3D" id="1.50.10.20">
    <property type="match status" value="1"/>
</dbReference>
<dbReference type="GO" id="GO:0031559">
    <property type="term" value="F:oxidosqualene cyclase activity"/>
    <property type="evidence" value="ECO:0007669"/>
    <property type="project" value="UniProtKB-ARBA"/>
</dbReference>
<gene>
    <name evidence="5" type="ORF">F8388_016210</name>
</gene>
<keyword evidence="1" id="KW-0413">Isomerase</keyword>
<feature type="domain" description="Squalene cyclase N-terminal" evidence="4">
    <location>
        <begin position="305"/>
        <end position="442"/>
    </location>
</feature>
<dbReference type="PANTHER" id="PTHR11764:SF44">
    <property type="entry name" value="LANOSTEROL SYNTHASE"/>
    <property type="match status" value="1"/>
</dbReference>
<feature type="non-terminal residue" evidence="5">
    <location>
        <position position="1"/>
    </location>
</feature>
<evidence type="ECO:0000256" key="2">
    <source>
        <dbReference type="SAM" id="Coils"/>
    </source>
</evidence>
<dbReference type="Pfam" id="PF13249">
    <property type="entry name" value="SQHop_cyclase_N"/>
    <property type="match status" value="1"/>
</dbReference>
<dbReference type="SUPFAM" id="SSF48239">
    <property type="entry name" value="Terpenoid cyclases/Protein prenyltransferases"/>
    <property type="match status" value="1"/>
</dbReference>
<dbReference type="PANTHER" id="PTHR11764">
    <property type="entry name" value="TERPENE CYCLASE/MUTASE FAMILY MEMBER"/>
    <property type="match status" value="1"/>
</dbReference>
<reference evidence="5 6" key="1">
    <citation type="journal article" date="2020" name="bioRxiv">
        <title>Sequence and annotation of 42 cannabis genomes reveals extensive copy number variation in cannabinoid synthesis and pathogen resistance genes.</title>
        <authorList>
            <person name="Mckernan K.J."/>
            <person name="Helbert Y."/>
            <person name="Kane L.T."/>
            <person name="Ebling H."/>
            <person name="Zhang L."/>
            <person name="Liu B."/>
            <person name="Eaton Z."/>
            <person name="Mclaughlin S."/>
            <person name="Kingan S."/>
            <person name="Baybayan P."/>
            <person name="Concepcion G."/>
            <person name="Jordan M."/>
            <person name="Riva A."/>
            <person name="Barbazuk W."/>
            <person name="Harkins T."/>
        </authorList>
    </citation>
    <scope>NUCLEOTIDE SEQUENCE [LARGE SCALE GENOMIC DNA]</scope>
    <source>
        <strain evidence="6">cv. Jamaican Lion 4</strain>
        <tissue evidence="5">Leaf</tissue>
    </source>
</reference>
<evidence type="ECO:0000256" key="3">
    <source>
        <dbReference type="SAM" id="MobiDB-lite"/>
    </source>
</evidence>
<feature type="region of interest" description="Disordered" evidence="3">
    <location>
        <begin position="173"/>
        <end position="195"/>
    </location>
</feature>
<dbReference type="GO" id="GO:0005811">
    <property type="term" value="C:lipid droplet"/>
    <property type="evidence" value="ECO:0007669"/>
    <property type="project" value="InterPro"/>
</dbReference>
<evidence type="ECO:0000256" key="1">
    <source>
        <dbReference type="ARBA" id="ARBA00023235"/>
    </source>
</evidence>
<evidence type="ECO:0000313" key="6">
    <source>
        <dbReference type="Proteomes" id="UP000525078"/>
    </source>
</evidence>
<dbReference type="Proteomes" id="UP000525078">
    <property type="component" value="Unassembled WGS sequence"/>
</dbReference>
<name>A0A7J6DY28_CANSA</name>
<organism evidence="5 6">
    <name type="scientific">Cannabis sativa</name>
    <name type="common">Hemp</name>
    <name type="synonym">Marijuana</name>
    <dbReference type="NCBI Taxonomy" id="3483"/>
    <lineage>
        <taxon>Eukaryota</taxon>
        <taxon>Viridiplantae</taxon>
        <taxon>Streptophyta</taxon>
        <taxon>Embryophyta</taxon>
        <taxon>Tracheophyta</taxon>
        <taxon>Spermatophyta</taxon>
        <taxon>Magnoliopsida</taxon>
        <taxon>eudicotyledons</taxon>
        <taxon>Gunneridae</taxon>
        <taxon>Pentapetalae</taxon>
        <taxon>rosids</taxon>
        <taxon>fabids</taxon>
        <taxon>Rosales</taxon>
        <taxon>Cannabaceae</taxon>
        <taxon>Cannabis</taxon>
    </lineage>
</organism>
<dbReference type="InterPro" id="IPR018333">
    <property type="entry name" value="Squalene_cyclase"/>
</dbReference>
<dbReference type="EMBL" id="JAATIP010000349">
    <property type="protein sequence ID" value="KAF4351032.1"/>
    <property type="molecule type" value="Genomic_DNA"/>
</dbReference>
<dbReference type="InterPro" id="IPR008930">
    <property type="entry name" value="Terpenoid_cyclase/PrenylTrfase"/>
</dbReference>
<proteinExistence type="predicted"/>
<sequence>MGKIYSISTQFESPIALDPKEIRERLEGWIEQANGKEEPTQFSEEVNNAKKIENQSEVDGQRVQAREARNEELAAMIHALELNFQKHSEEQFARFNAKLEEQTGRVAEFRAEFEELMTRISGVSEQFFLNFFVWGLKNEIRRELLLSKPVDLADAMAKAQLFEDRHDDLLGRGKTASNRTGWSPRFPISPPTEPTQFSEEVNNAKKIENQSEVDGQRVQAREARVIGLSVTGALSVILPHEHRHEACRYLYNHQVHGLRLRSRVGFEDSHGARVLGGSPRPEIEVKIGGQGPCSGWIGGQDRGPRSGQNEDGGWGLHIEGKSTMFCTGLCYVALRLLGEHMDLHPIHKARSWILTHGGLTYIPSWGKMWLSVLGVYEWSGNNPLPPELWLLPYTLNPLHPGRMWCHCRMVYLAMSYLYATRFVGAINSLVLSLRKELYTLPYHLIDWDGSRNLCYKEDLYYPHPMIQNILWGCLHKIGEPILMSWPFSKLRQRALHT</sequence>
<evidence type="ECO:0000259" key="4">
    <source>
        <dbReference type="Pfam" id="PF13249"/>
    </source>
</evidence>
<dbReference type="GO" id="GO:0016104">
    <property type="term" value="P:triterpenoid biosynthetic process"/>
    <property type="evidence" value="ECO:0007669"/>
    <property type="project" value="InterPro"/>
</dbReference>
<comment type="caution">
    <text evidence="5">The sequence shown here is derived from an EMBL/GenBank/DDBJ whole genome shotgun (WGS) entry which is preliminary data.</text>
</comment>
<feature type="coiled-coil region" evidence="2">
    <location>
        <begin position="70"/>
        <end position="119"/>
    </location>
</feature>
<protein>
    <recommendedName>
        <fullName evidence="4">Squalene cyclase N-terminal domain-containing protein</fullName>
    </recommendedName>
</protein>
<dbReference type="AlphaFoldDB" id="A0A7J6DY28"/>
<keyword evidence="2" id="KW-0175">Coiled coil</keyword>